<evidence type="ECO:0000313" key="3">
    <source>
        <dbReference type="Proteomes" id="UP000054302"/>
    </source>
</evidence>
<dbReference type="RefSeq" id="XP_016223062.1">
    <property type="nucleotide sequence ID" value="XM_016370769.1"/>
</dbReference>
<dbReference type="Proteomes" id="UP000054302">
    <property type="component" value="Unassembled WGS sequence"/>
</dbReference>
<evidence type="ECO:0000256" key="1">
    <source>
        <dbReference type="SAM" id="MobiDB-lite"/>
    </source>
</evidence>
<organism evidence="2 3">
    <name type="scientific">Exophiala mesophila</name>
    <name type="common">Black yeast-like fungus</name>
    <dbReference type="NCBI Taxonomy" id="212818"/>
    <lineage>
        <taxon>Eukaryota</taxon>
        <taxon>Fungi</taxon>
        <taxon>Dikarya</taxon>
        <taxon>Ascomycota</taxon>
        <taxon>Pezizomycotina</taxon>
        <taxon>Eurotiomycetes</taxon>
        <taxon>Chaetothyriomycetidae</taxon>
        <taxon>Chaetothyriales</taxon>
        <taxon>Herpotrichiellaceae</taxon>
        <taxon>Exophiala</taxon>
    </lineage>
</organism>
<accession>A0A0D1ZXH0</accession>
<proteinExistence type="predicted"/>
<sequence>MFSFPLPVVYLTALTDAKLSTVSVRLLRYSRRSSSSQILRPNLARGRAPGLQGQRLDRLRERVDERLGTKIQSQRSCSFSERWKWETDDAGCESPRASRMGISRFDRPAQPDWSGKRGIMGQSAEFAANLETTGTSSRTV</sequence>
<protein>
    <submittedName>
        <fullName evidence="2">Uncharacterized protein</fullName>
    </submittedName>
</protein>
<reference evidence="2 3" key="1">
    <citation type="submission" date="2015-01" db="EMBL/GenBank/DDBJ databases">
        <title>The Genome Sequence of Exophiala mesophila CBS40295.</title>
        <authorList>
            <consortium name="The Broad Institute Genomics Platform"/>
            <person name="Cuomo C."/>
            <person name="de Hoog S."/>
            <person name="Gorbushina A."/>
            <person name="Stielow B."/>
            <person name="Teixiera M."/>
            <person name="Abouelleil A."/>
            <person name="Chapman S.B."/>
            <person name="Priest M."/>
            <person name="Young S.K."/>
            <person name="Wortman J."/>
            <person name="Nusbaum C."/>
            <person name="Birren B."/>
        </authorList>
    </citation>
    <scope>NUCLEOTIDE SEQUENCE [LARGE SCALE GENOMIC DNA]</scope>
    <source>
        <strain evidence="2 3">CBS 40295</strain>
    </source>
</reference>
<evidence type="ECO:0000313" key="2">
    <source>
        <dbReference type="EMBL" id="KIV91488.1"/>
    </source>
</evidence>
<dbReference type="GeneID" id="27323868"/>
<dbReference type="HOGENOM" id="CLU_1835190_0_0_1"/>
<dbReference type="VEuPathDB" id="FungiDB:PV10_06023"/>
<gene>
    <name evidence="2" type="ORF">PV10_06023</name>
</gene>
<dbReference type="AlphaFoldDB" id="A0A0D1ZXH0"/>
<keyword evidence="3" id="KW-1185">Reference proteome</keyword>
<name>A0A0D1ZXH0_EXOME</name>
<feature type="region of interest" description="Disordered" evidence="1">
    <location>
        <begin position="94"/>
        <end position="114"/>
    </location>
</feature>
<dbReference type="EMBL" id="KN847523">
    <property type="protein sequence ID" value="KIV91488.1"/>
    <property type="molecule type" value="Genomic_DNA"/>
</dbReference>